<keyword evidence="7 13" id="KW-0496">Mitochondrion</keyword>
<dbReference type="Pfam" id="PF25344">
    <property type="entry name" value="PH_LRR1"/>
    <property type="match status" value="1"/>
</dbReference>
<evidence type="ECO:0000256" key="10">
    <source>
        <dbReference type="ARBA" id="ARBA00023235"/>
    </source>
</evidence>
<feature type="domain" description="PIF1/LRR1 pleckstrin homology" evidence="16">
    <location>
        <begin position="4"/>
        <end position="109"/>
    </location>
</feature>
<feature type="DNA-binding region" evidence="13">
    <location>
        <begin position="549"/>
        <end position="568"/>
    </location>
</feature>
<dbReference type="InterPro" id="IPR027417">
    <property type="entry name" value="P-loop_NTPase"/>
</dbReference>
<name>A0A9P0EXK4_BEMTA</name>
<gene>
    <name evidence="13" type="primary">PIF1</name>
    <name evidence="17" type="ORF">BEMITA_LOCUS757</name>
</gene>
<accession>A0A9P0EXK4</accession>
<keyword evidence="3 13" id="KW-0378">Hydrolase</keyword>
<dbReference type="Pfam" id="PF05970">
    <property type="entry name" value="PIF1"/>
    <property type="match status" value="1"/>
</dbReference>
<dbReference type="Gene3D" id="3.40.50.300">
    <property type="entry name" value="P-loop containing nucleotide triphosphate hydrolases"/>
    <property type="match status" value="1"/>
</dbReference>
<evidence type="ECO:0000256" key="11">
    <source>
        <dbReference type="ARBA" id="ARBA00023242"/>
    </source>
</evidence>
<dbReference type="CDD" id="cd18037">
    <property type="entry name" value="DEXSc_Pif1_like"/>
    <property type="match status" value="1"/>
</dbReference>
<dbReference type="GO" id="GO:0006281">
    <property type="term" value="P:DNA repair"/>
    <property type="evidence" value="ECO:0007669"/>
    <property type="project" value="UniProtKB-UniRule"/>
</dbReference>
<keyword evidence="1 13" id="KW-0547">Nucleotide-binding</keyword>
<evidence type="ECO:0000256" key="4">
    <source>
        <dbReference type="ARBA" id="ARBA00022806"/>
    </source>
</evidence>
<evidence type="ECO:0000259" key="16">
    <source>
        <dbReference type="Pfam" id="PF25344"/>
    </source>
</evidence>
<evidence type="ECO:0000256" key="6">
    <source>
        <dbReference type="ARBA" id="ARBA00023125"/>
    </source>
</evidence>
<keyword evidence="5 13" id="KW-0067">ATP-binding</keyword>
<evidence type="ECO:0000259" key="15">
    <source>
        <dbReference type="Pfam" id="PF21530"/>
    </source>
</evidence>
<feature type="binding site" evidence="13">
    <location>
        <begin position="205"/>
        <end position="212"/>
    </location>
    <ligand>
        <name>ATP</name>
        <dbReference type="ChEBI" id="CHEBI:30616"/>
    </ligand>
</feature>
<feature type="domain" description="DNA helicase Pif1-like 2B" evidence="15">
    <location>
        <begin position="436"/>
        <end position="478"/>
    </location>
</feature>
<proteinExistence type="inferred from homology"/>
<comment type="subcellular location">
    <subcellularLocation>
        <location evidence="13">Nucleus</location>
    </subcellularLocation>
    <subcellularLocation>
        <location evidence="13">Mitochondrion</location>
    </subcellularLocation>
</comment>
<keyword evidence="11 13" id="KW-0539">Nucleus</keyword>
<dbReference type="CDD" id="cd18809">
    <property type="entry name" value="SF1_C_RecD"/>
    <property type="match status" value="1"/>
</dbReference>
<dbReference type="GO" id="GO:0005524">
    <property type="term" value="F:ATP binding"/>
    <property type="evidence" value="ECO:0007669"/>
    <property type="project" value="UniProtKB-UniRule"/>
</dbReference>
<dbReference type="Pfam" id="PF21530">
    <property type="entry name" value="Pif1_2B_dom"/>
    <property type="match status" value="1"/>
</dbReference>
<dbReference type="EMBL" id="OU963862">
    <property type="protein sequence ID" value="CAH0381072.1"/>
    <property type="molecule type" value="Genomic_DNA"/>
</dbReference>
<dbReference type="InterPro" id="IPR010285">
    <property type="entry name" value="DNA_helicase_pif1-like_DEAD"/>
</dbReference>
<evidence type="ECO:0000256" key="9">
    <source>
        <dbReference type="ARBA" id="ARBA00023204"/>
    </source>
</evidence>
<dbReference type="GO" id="GO:0016787">
    <property type="term" value="F:hydrolase activity"/>
    <property type="evidence" value="ECO:0007669"/>
    <property type="project" value="UniProtKB-KW"/>
</dbReference>
<dbReference type="InterPro" id="IPR057437">
    <property type="entry name" value="PIF1/LRR1_PH"/>
</dbReference>
<dbReference type="KEGG" id="btab:109041218"/>
<keyword evidence="8 13" id="KW-0233">DNA recombination</keyword>
<comment type="cofactor">
    <cofactor evidence="13">
        <name>Mg(2+)</name>
        <dbReference type="ChEBI" id="CHEBI:18420"/>
    </cofactor>
</comment>
<dbReference type="SUPFAM" id="SSF52540">
    <property type="entry name" value="P-loop containing nucleoside triphosphate hydrolases"/>
    <property type="match status" value="2"/>
</dbReference>
<evidence type="ECO:0000256" key="1">
    <source>
        <dbReference type="ARBA" id="ARBA00022741"/>
    </source>
</evidence>
<keyword evidence="2 13" id="KW-0227">DNA damage</keyword>
<evidence type="ECO:0000256" key="5">
    <source>
        <dbReference type="ARBA" id="ARBA00022840"/>
    </source>
</evidence>
<keyword evidence="6 13" id="KW-0238">DNA-binding</keyword>
<dbReference type="HAMAP" id="MF_03176">
    <property type="entry name" value="PIF1"/>
    <property type="match status" value="1"/>
</dbReference>
<evidence type="ECO:0000256" key="2">
    <source>
        <dbReference type="ARBA" id="ARBA00022763"/>
    </source>
</evidence>
<evidence type="ECO:0000259" key="14">
    <source>
        <dbReference type="Pfam" id="PF05970"/>
    </source>
</evidence>
<dbReference type="GO" id="GO:0003677">
    <property type="term" value="F:DNA binding"/>
    <property type="evidence" value="ECO:0007669"/>
    <property type="project" value="UniProtKB-KW"/>
</dbReference>
<dbReference type="InterPro" id="IPR048293">
    <property type="entry name" value="PIF1_RRM3_pfh1"/>
</dbReference>
<evidence type="ECO:0000256" key="8">
    <source>
        <dbReference type="ARBA" id="ARBA00023172"/>
    </source>
</evidence>
<evidence type="ECO:0000256" key="13">
    <source>
        <dbReference type="HAMAP-Rule" id="MF_03176"/>
    </source>
</evidence>
<comment type="similarity">
    <text evidence="13">Belongs to the helicase family. PIF1 subfamily.</text>
</comment>
<reference evidence="17" key="1">
    <citation type="submission" date="2021-12" db="EMBL/GenBank/DDBJ databases">
        <authorList>
            <person name="King R."/>
        </authorList>
    </citation>
    <scope>NUCLEOTIDE SEQUENCE</scope>
</reference>
<dbReference type="Proteomes" id="UP001152759">
    <property type="component" value="Chromosome 1"/>
</dbReference>
<dbReference type="GO" id="GO:0006310">
    <property type="term" value="P:DNA recombination"/>
    <property type="evidence" value="ECO:0007669"/>
    <property type="project" value="UniProtKB-UniRule"/>
</dbReference>
<evidence type="ECO:0000313" key="18">
    <source>
        <dbReference type="Proteomes" id="UP001152759"/>
    </source>
</evidence>
<keyword evidence="4 13" id="KW-0347">Helicase</keyword>
<comment type="function">
    <text evidence="13">DNA-dependent ATPase and 5'-3' DNA helicase required for the maintenance of both mitochondrial and nuclear genome stability.</text>
</comment>
<evidence type="ECO:0000256" key="12">
    <source>
        <dbReference type="ARBA" id="ARBA00065873"/>
    </source>
</evidence>
<protein>
    <recommendedName>
        <fullName evidence="13">ATP-dependent DNA helicase PIF1</fullName>
        <ecNumber evidence="13">5.6.2.3</ecNumber>
    </recommendedName>
    <alternativeName>
        <fullName evidence="13">DNA 5'-3' helicase PIF1</fullName>
    </alternativeName>
    <alternativeName>
        <fullName evidence="13">DNA repair and recombination helicase PIF1</fullName>
    </alternativeName>
</protein>
<keyword evidence="10 13" id="KW-0413">Isomerase</keyword>
<evidence type="ECO:0000256" key="7">
    <source>
        <dbReference type="ARBA" id="ARBA00023128"/>
    </source>
</evidence>
<dbReference type="GO" id="GO:0000723">
    <property type="term" value="P:telomere maintenance"/>
    <property type="evidence" value="ECO:0007669"/>
    <property type="project" value="InterPro"/>
</dbReference>
<organism evidence="17 18">
    <name type="scientific">Bemisia tabaci</name>
    <name type="common">Sweetpotato whitefly</name>
    <name type="synonym">Aleurodes tabaci</name>
    <dbReference type="NCBI Taxonomy" id="7038"/>
    <lineage>
        <taxon>Eukaryota</taxon>
        <taxon>Metazoa</taxon>
        <taxon>Ecdysozoa</taxon>
        <taxon>Arthropoda</taxon>
        <taxon>Hexapoda</taxon>
        <taxon>Insecta</taxon>
        <taxon>Pterygota</taxon>
        <taxon>Neoptera</taxon>
        <taxon>Paraneoptera</taxon>
        <taxon>Hemiptera</taxon>
        <taxon>Sternorrhyncha</taxon>
        <taxon>Aleyrodoidea</taxon>
        <taxon>Aleyrodidae</taxon>
        <taxon>Aleyrodinae</taxon>
        <taxon>Bemisia</taxon>
    </lineage>
</organism>
<evidence type="ECO:0000256" key="3">
    <source>
        <dbReference type="ARBA" id="ARBA00022801"/>
    </source>
</evidence>
<dbReference type="FunFam" id="3.40.50.300:FF:003367">
    <property type="entry name" value="ATP-dependent DNA helicase PIF1"/>
    <property type="match status" value="1"/>
</dbReference>
<dbReference type="InterPro" id="IPR051055">
    <property type="entry name" value="PIF1_helicase"/>
</dbReference>
<evidence type="ECO:0000313" key="17">
    <source>
        <dbReference type="EMBL" id="CAH0381072.1"/>
    </source>
</evidence>
<dbReference type="RefSeq" id="XP_018913022.2">
    <property type="nucleotide sequence ID" value="XM_019057477.2"/>
</dbReference>
<keyword evidence="18" id="KW-1185">Reference proteome</keyword>
<comment type="catalytic activity">
    <reaction evidence="13">
        <text>ATP + H2O = ADP + phosphate + H(+)</text>
        <dbReference type="Rhea" id="RHEA:13065"/>
        <dbReference type="ChEBI" id="CHEBI:15377"/>
        <dbReference type="ChEBI" id="CHEBI:15378"/>
        <dbReference type="ChEBI" id="CHEBI:30616"/>
        <dbReference type="ChEBI" id="CHEBI:43474"/>
        <dbReference type="ChEBI" id="CHEBI:456216"/>
        <dbReference type="EC" id="5.6.2.3"/>
    </reaction>
</comment>
<dbReference type="PANTHER" id="PTHR47642">
    <property type="entry name" value="ATP-DEPENDENT DNA HELICASE"/>
    <property type="match status" value="1"/>
</dbReference>
<dbReference type="GO" id="GO:0005634">
    <property type="term" value="C:nucleus"/>
    <property type="evidence" value="ECO:0007669"/>
    <property type="project" value="UniProtKB-SubCell"/>
</dbReference>
<dbReference type="PANTHER" id="PTHR47642:SF7">
    <property type="entry name" value="ATP-DEPENDENT DNA HELICASE PIF1"/>
    <property type="match status" value="1"/>
</dbReference>
<feature type="domain" description="DNA helicase Pif1-like DEAD-box helicase" evidence="14">
    <location>
        <begin position="184"/>
        <end position="378"/>
    </location>
</feature>
<comment type="subunit">
    <text evidence="12">Monomer. Interacts with telomerase.</text>
</comment>
<dbReference type="GO" id="GO:0005739">
    <property type="term" value="C:mitochondrion"/>
    <property type="evidence" value="ECO:0007669"/>
    <property type="project" value="UniProtKB-SubCell"/>
</dbReference>
<dbReference type="InterPro" id="IPR049163">
    <property type="entry name" value="Pif1-like_2B_dom"/>
</dbReference>
<dbReference type="GO" id="GO:0043139">
    <property type="term" value="F:5'-3' DNA helicase activity"/>
    <property type="evidence" value="ECO:0007669"/>
    <property type="project" value="UniProtKB-UniRule"/>
</dbReference>
<sequence>MTSSLNCSGVIQWLTPQKTVTKSVKAKAMIMQLVRNEFRELFLCIAANKANYKYQLTDFQVHKNFIHEGKATINFMQLNISVLISNAPPTHLLTFLKVIFIKVASAKKSPKTSARNQLLSTKQQMTEEISPVNPKDINRTQTQAKEKMQRMPAAELRKKLLKAEKQKQEQNKKGLVTFDFVSELSKEQKRVLDAVSGKRNIFFTGSAGTGKSYLLRCILNSLPPDVTVATASTGAAACLVGGVTLHSFAGIGGGTGTLEHCYQLASRPQVVQNWRKCKNLVIDEISMVDGDYFDKIEAVARRVRNSDAPFGGIKLILCGDFLQLPPVAKDSKTRFCFQSEAWSRCELQCFNLKEVHRQSDPEFINMLNNIRVGRVTPEVSDRLTATARNNLEKDGIVPTQLCCRTREAEQINETKLAELQGEMRKFEARDSGNSASLDDQTRVSKTLCLKVGAQVMLLKNVSVTKGLVNGARGVVSKFSAEGHPVVVFCSGESYTCKPEKWFVKTTGGGVITRIQIPLQLAWAFSIHKSQGLTLDCVEMALSGVFEAGQAYVALSRAQSLDTLRVVDFDPKQVWANPDVLKFYRQLNRVEGAMDAVRVGVHVR</sequence>
<dbReference type="AlphaFoldDB" id="A0A9P0EXK4"/>
<keyword evidence="9 13" id="KW-0234">DNA repair</keyword>
<dbReference type="FunFam" id="3.40.50.300:FF:000805">
    <property type="entry name" value="ATP-dependent DNA helicase PIF1"/>
    <property type="match status" value="1"/>
</dbReference>
<dbReference type="GeneID" id="109041218"/>
<dbReference type="EC" id="5.6.2.3" evidence="13"/>